<protein>
    <recommendedName>
        <fullName evidence="1">PDZ domain-containing protein</fullName>
    </recommendedName>
</protein>
<dbReference type="AlphaFoldDB" id="A0A8S2EB98"/>
<dbReference type="Proteomes" id="UP000682733">
    <property type="component" value="Unassembled WGS sequence"/>
</dbReference>
<dbReference type="InterPro" id="IPR001478">
    <property type="entry name" value="PDZ"/>
</dbReference>
<evidence type="ECO:0000313" key="4">
    <source>
        <dbReference type="Proteomes" id="UP000677228"/>
    </source>
</evidence>
<proteinExistence type="predicted"/>
<dbReference type="SMART" id="SM00228">
    <property type="entry name" value="PDZ"/>
    <property type="match status" value="1"/>
</dbReference>
<dbReference type="SUPFAM" id="SSF50156">
    <property type="entry name" value="PDZ domain-like"/>
    <property type="match status" value="1"/>
</dbReference>
<dbReference type="Proteomes" id="UP000677228">
    <property type="component" value="Unassembled WGS sequence"/>
</dbReference>
<organism evidence="2 4">
    <name type="scientific">Didymodactylos carnosus</name>
    <dbReference type="NCBI Taxonomy" id="1234261"/>
    <lineage>
        <taxon>Eukaryota</taxon>
        <taxon>Metazoa</taxon>
        <taxon>Spiralia</taxon>
        <taxon>Gnathifera</taxon>
        <taxon>Rotifera</taxon>
        <taxon>Eurotatoria</taxon>
        <taxon>Bdelloidea</taxon>
        <taxon>Philodinida</taxon>
        <taxon>Philodinidae</taxon>
        <taxon>Didymodactylos</taxon>
    </lineage>
</organism>
<reference evidence="2" key="1">
    <citation type="submission" date="2021-02" db="EMBL/GenBank/DDBJ databases">
        <authorList>
            <person name="Nowell W R."/>
        </authorList>
    </citation>
    <scope>NUCLEOTIDE SEQUENCE</scope>
</reference>
<evidence type="ECO:0000259" key="1">
    <source>
        <dbReference type="PROSITE" id="PS50106"/>
    </source>
</evidence>
<evidence type="ECO:0000313" key="2">
    <source>
        <dbReference type="EMBL" id="CAF1179924.1"/>
    </source>
</evidence>
<dbReference type="EMBL" id="CAJOBA010034741">
    <property type="protein sequence ID" value="CAF3991218.1"/>
    <property type="molecule type" value="Genomic_DNA"/>
</dbReference>
<dbReference type="PROSITE" id="PS50106">
    <property type="entry name" value="PDZ"/>
    <property type="match status" value="1"/>
</dbReference>
<dbReference type="Gene3D" id="2.30.42.10">
    <property type="match status" value="1"/>
</dbReference>
<dbReference type="InterPro" id="IPR036034">
    <property type="entry name" value="PDZ_sf"/>
</dbReference>
<accession>A0A8S2EB98</accession>
<comment type="caution">
    <text evidence="2">The sequence shown here is derived from an EMBL/GenBank/DDBJ whole genome shotgun (WGS) entry which is preliminary data.</text>
</comment>
<feature type="domain" description="PDZ" evidence="1">
    <location>
        <begin position="20"/>
        <end position="83"/>
    </location>
</feature>
<evidence type="ECO:0000313" key="3">
    <source>
        <dbReference type="EMBL" id="CAF3991218.1"/>
    </source>
</evidence>
<dbReference type="EMBL" id="CAJNOK010013212">
    <property type="protein sequence ID" value="CAF1179924.1"/>
    <property type="molecule type" value="Genomic_DNA"/>
</dbReference>
<name>A0A8S2EB98_9BILA</name>
<sequence>MTSHYSFRLCRLHLWSNYCEFGFCIANLAGEPPFTVNTVIANTPASTGGLRNKDVLLQVNDVDVTNAEYKFVVQFIENRRDNVGSIDILVCESEDYQNMKFGNKLFDPNLAILLETPSQMPVEISHPSNVECSKHNQPIFPSSWTSVDCRHSHQVQCLHCSKLVCMECAQKHVSMVNDRVGETQHLFNSKIDVLNQIEKKLKDEISLEFKKAMRQLIKERDRCYAQLTEKIETKKRDITANNDKMLKLPLNEVSVFIDKALEQLSNLSELEKLFSIVSVARMQLQAKV</sequence>
<gene>
    <name evidence="2" type="ORF">OVA965_LOCUS23008</name>
    <name evidence="3" type="ORF">TMI583_LOCUS23726</name>
</gene>
<dbReference type="Pfam" id="PF00595">
    <property type="entry name" value="PDZ"/>
    <property type="match status" value="1"/>
</dbReference>